<dbReference type="Proteomes" id="UP000176413">
    <property type="component" value="Unassembled WGS sequence"/>
</dbReference>
<reference evidence="1 2" key="1">
    <citation type="journal article" date="2016" name="Nat. Commun.">
        <title>Thousands of microbial genomes shed light on interconnected biogeochemical processes in an aquifer system.</title>
        <authorList>
            <person name="Anantharaman K."/>
            <person name="Brown C.T."/>
            <person name="Hug L.A."/>
            <person name="Sharon I."/>
            <person name="Castelle C.J."/>
            <person name="Probst A.J."/>
            <person name="Thomas B.C."/>
            <person name="Singh A."/>
            <person name="Wilkins M.J."/>
            <person name="Karaoz U."/>
            <person name="Brodie E.L."/>
            <person name="Williams K.H."/>
            <person name="Hubbard S.S."/>
            <person name="Banfield J.F."/>
        </authorList>
    </citation>
    <scope>NUCLEOTIDE SEQUENCE [LARGE SCALE GENOMIC DNA]</scope>
</reference>
<comment type="caution">
    <text evidence="1">The sequence shown here is derived from an EMBL/GenBank/DDBJ whole genome shotgun (WGS) entry which is preliminary data.</text>
</comment>
<sequence length="205" mass="23850">MLSTYHSKYSERTRDEIKRRSAVKEEELKRIFNEINFATTSDPVRVAVLGCADTRFVPKHKEIFEKIFNRSVELTTFDISQEHLKDQPGFIQHDCTLPLPNQPYDITFGHVLLKFIETEKQWDIIKNSYDGLISPGLAIHIFDEEDVTTKETKQKDGYWSLPLERWAEELKKKNMKYKILNWSISLEGVPIPIRGLKGGALVLIK</sequence>
<evidence type="ECO:0000313" key="2">
    <source>
        <dbReference type="Proteomes" id="UP000176413"/>
    </source>
</evidence>
<accession>A0A1F6MBR0</accession>
<proteinExistence type="predicted"/>
<dbReference type="EMBL" id="MFQA01000016">
    <property type="protein sequence ID" value="OGH69097.1"/>
    <property type="molecule type" value="Genomic_DNA"/>
</dbReference>
<organism evidence="1 2">
    <name type="scientific">Candidatus Magasanikbacteria bacterium RIFCSPHIGHO2_02_FULL_45_10</name>
    <dbReference type="NCBI Taxonomy" id="1798679"/>
    <lineage>
        <taxon>Bacteria</taxon>
        <taxon>Candidatus Magasanikiibacteriota</taxon>
    </lineage>
</organism>
<dbReference type="AlphaFoldDB" id="A0A1F6MBR0"/>
<protein>
    <submittedName>
        <fullName evidence="1">Uncharacterized protein</fullName>
    </submittedName>
</protein>
<name>A0A1F6MBR0_9BACT</name>
<gene>
    <name evidence="1" type="ORF">A3D53_03690</name>
</gene>
<evidence type="ECO:0000313" key="1">
    <source>
        <dbReference type="EMBL" id="OGH69097.1"/>
    </source>
</evidence>